<feature type="compositionally biased region" description="Low complexity" evidence="2">
    <location>
        <begin position="34"/>
        <end position="44"/>
    </location>
</feature>
<dbReference type="PROSITE" id="PS51127">
    <property type="entry name" value="BIG1"/>
    <property type="match status" value="1"/>
</dbReference>
<name>A0A3S8ZTM5_9NEIS</name>
<dbReference type="SMART" id="SM00634">
    <property type="entry name" value="BID_1"/>
    <property type="match status" value="1"/>
</dbReference>
<accession>A0A3S8ZTM5</accession>
<feature type="region of interest" description="Disordered" evidence="2">
    <location>
        <begin position="34"/>
        <end position="55"/>
    </location>
</feature>
<dbReference type="EMBL" id="CP034433">
    <property type="protein sequence ID" value="AZN36781.1"/>
    <property type="molecule type" value="Genomic_DNA"/>
</dbReference>
<dbReference type="AlphaFoldDB" id="A0A3S8ZTM5"/>
<comment type="similarity">
    <text evidence="1">Belongs to the intimin/invasin family.</text>
</comment>
<feature type="chain" id="PRO_5019246930" description="Big-1 domain-containing protein" evidence="3">
    <location>
        <begin position="29"/>
        <end position="706"/>
    </location>
</feature>
<dbReference type="InterPro" id="IPR003344">
    <property type="entry name" value="Big_1_dom"/>
</dbReference>
<dbReference type="Proteomes" id="UP000282438">
    <property type="component" value="Chromosome"/>
</dbReference>
<keyword evidence="6" id="KW-1185">Reference proteome</keyword>
<dbReference type="InterPro" id="IPR013783">
    <property type="entry name" value="Ig-like_fold"/>
</dbReference>
<dbReference type="RefSeq" id="WP_125973794.1">
    <property type="nucleotide sequence ID" value="NZ_CP034433.1"/>
</dbReference>
<dbReference type="Pfam" id="PF02369">
    <property type="entry name" value="Big_1"/>
    <property type="match status" value="1"/>
</dbReference>
<dbReference type="PROSITE" id="PS51257">
    <property type="entry name" value="PROKAR_LIPOPROTEIN"/>
    <property type="match status" value="1"/>
</dbReference>
<evidence type="ECO:0000256" key="1">
    <source>
        <dbReference type="ARBA" id="ARBA00010116"/>
    </source>
</evidence>
<dbReference type="KEGG" id="iod:EJO50_09975"/>
<keyword evidence="3" id="KW-0732">Signal</keyword>
<dbReference type="SUPFAM" id="SSF49373">
    <property type="entry name" value="Invasin/intimin cell-adhesion fragments"/>
    <property type="match status" value="2"/>
</dbReference>
<evidence type="ECO:0000259" key="4">
    <source>
        <dbReference type="PROSITE" id="PS51127"/>
    </source>
</evidence>
<feature type="signal peptide" evidence="3">
    <location>
        <begin position="1"/>
        <end position="28"/>
    </location>
</feature>
<evidence type="ECO:0000256" key="3">
    <source>
        <dbReference type="SAM" id="SignalP"/>
    </source>
</evidence>
<dbReference type="Gene3D" id="2.60.40.10">
    <property type="entry name" value="Immunoglobulins"/>
    <property type="match status" value="3"/>
</dbReference>
<dbReference type="InterPro" id="IPR008964">
    <property type="entry name" value="Invasin/intimin_cell_adhesion"/>
</dbReference>
<gene>
    <name evidence="5" type="ORF">EJO50_09975</name>
</gene>
<protein>
    <recommendedName>
        <fullName evidence="4">Big-1 domain-containing protein</fullName>
    </recommendedName>
</protein>
<reference evidence="5 6" key="1">
    <citation type="submission" date="2018-12" db="EMBL/GenBank/DDBJ databases">
        <title>Complete genome sequence of Iodobacter sp. H11R3.</title>
        <authorList>
            <person name="Bae J.-W."/>
        </authorList>
    </citation>
    <scope>NUCLEOTIDE SEQUENCE [LARGE SCALE GENOMIC DNA]</scope>
    <source>
        <strain evidence="5 6">H11R3</strain>
    </source>
</reference>
<organism evidence="5 6">
    <name type="scientific">Iodobacter ciconiae</name>
    <dbReference type="NCBI Taxonomy" id="2496266"/>
    <lineage>
        <taxon>Bacteria</taxon>
        <taxon>Pseudomonadati</taxon>
        <taxon>Pseudomonadota</taxon>
        <taxon>Betaproteobacteria</taxon>
        <taxon>Neisseriales</taxon>
        <taxon>Chitinibacteraceae</taxon>
        <taxon>Iodobacter</taxon>
    </lineage>
</organism>
<sequence length="706" mass="72375">MKQINFKSKTTRKIAGGLLLLAAVMLTACNGSSGDNAGNSSTSTGQGGSNTSGPVALSVALSPNATVTLGAQTTATATLLDSTGKPIADALVTFSADSKSATLTPSSGKALTNANGQATITLTAASIDASGADTLQVEAAGTAGGKTFTATSVANFSIGNTSIALGAVTLGQSTIDAYATTSVKVKVLINGVAATTPQTVNFSSNCATSKKAKLDPTAITINGEASATYTDDGCTGSDTITVSLTTGNNSVLTPITINPRKASSLKYVSTIPADGVITLKGFGSEARRETAQVVFQLVDSNNNAIQGAAIDLSLDVLVGGVALQSPTSITDKEGKVTATVIAGNQPTPVRVTAISQSNNLRTQSNGLSISTGFPDMDSVSLSADRFNINGLNYDGATSTATVRFADHFNNPIPDGTAINFITDGGRIGDGKTTGQCQSVNSQCVITLNSQNPRPTQGRVHIVAYAIGEESFVDKNNNIIADQTAELVDINGVSSDIGEAFIDINENGKFDTGVDQLIDFNSNGLYDGPDGLYNGILCNSSFSKCATTKKTLHVFNQQTFIFASDRPLVNTLDASSSVIAPALRKVVLQCNQTQQESLWIRESNAENAMPAGTAINYNTVDAGSIQTKSTVIPSSTQKAGLKTGGITVFSPVIAAKKCKDMQEDAVIKGSWGISVAVPDHGGGTALTTDISATLCVYRDNGASALCD</sequence>
<dbReference type="OrthoDB" id="5522233at2"/>
<evidence type="ECO:0000256" key="2">
    <source>
        <dbReference type="SAM" id="MobiDB-lite"/>
    </source>
</evidence>
<proteinExistence type="inferred from homology"/>
<evidence type="ECO:0000313" key="5">
    <source>
        <dbReference type="EMBL" id="AZN36781.1"/>
    </source>
</evidence>
<evidence type="ECO:0000313" key="6">
    <source>
        <dbReference type="Proteomes" id="UP000282438"/>
    </source>
</evidence>
<feature type="domain" description="Big-1" evidence="4">
    <location>
        <begin position="55"/>
        <end position="153"/>
    </location>
</feature>